<feature type="region of interest" description="Disordered" evidence="1">
    <location>
        <begin position="603"/>
        <end position="623"/>
    </location>
</feature>
<feature type="compositionally biased region" description="Low complexity" evidence="1">
    <location>
        <begin position="455"/>
        <end position="473"/>
    </location>
</feature>
<feature type="region of interest" description="Disordered" evidence="1">
    <location>
        <begin position="428"/>
        <end position="473"/>
    </location>
</feature>
<feature type="compositionally biased region" description="Pro residues" evidence="1">
    <location>
        <begin position="613"/>
        <end position="623"/>
    </location>
</feature>
<reference evidence="4 5" key="1">
    <citation type="journal article" date="2016" name="Mol. Biol. Evol.">
        <title>Comparative Genomics of Early-Diverging Mushroom-Forming Fungi Provides Insights into the Origins of Lignocellulose Decay Capabilities.</title>
        <authorList>
            <person name="Nagy L.G."/>
            <person name="Riley R."/>
            <person name="Tritt A."/>
            <person name="Adam C."/>
            <person name="Daum C."/>
            <person name="Floudas D."/>
            <person name="Sun H."/>
            <person name="Yadav J.S."/>
            <person name="Pangilinan J."/>
            <person name="Larsson K.H."/>
            <person name="Matsuura K."/>
            <person name="Barry K."/>
            <person name="Labutti K."/>
            <person name="Kuo R."/>
            <person name="Ohm R.A."/>
            <person name="Bhattacharya S.S."/>
            <person name="Shirouzu T."/>
            <person name="Yoshinaga Y."/>
            <person name="Martin F.M."/>
            <person name="Grigoriev I.V."/>
            <person name="Hibbett D.S."/>
        </authorList>
    </citation>
    <scope>NUCLEOTIDE SEQUENCE [LARGE SCALE GENOMIC DNA]</scope>
    <source>
        <strain evidence="4 5">L-15889</strain>
    </source>
</reference>
<evidence type="ECO:0000256" key="3">
    <source>
        <dbReference type="SAM" id="SignalP"/>
    </source>
</evidence>
<feature type="chain" id="PRO_5007861432" evidence="3">
    <location>
        <begin position="30"/>
        <end position="623"/>
    </location>
</feature>
<feature type="region of interest" description="Disordered" evidence="1">
    <location>
        <begin position="314"/>
        <end position="338"/>
    </location>
</feature>
<evidence type="ECO:0000313" key="5">
    <source>
        <dbReference type="Proteomes" id="UP000076727"/>
    </source>
</evidence>
<name>A0A165L6E1_9APHY</name>
<evidence type="ECO:0000256" key="1">
    <source>
        <dbReference type="SAM" id="MobiDB-lite"/>
    </source>
</evidence>
<feature type="transmembrane region" description="Helical" evidence="2">
    <location>
        <begin position="280"/>
        <end position="304"/>
    </location>
</feature>
<proteinExistence type="predicted"/>
<organism evidence="4 5">
    <name type="scientific">Daedalea quercina L-15889</name>
    <dbReference type="NCBI Taxonomy" id="1314783"/>
    <lineage>
        <taxon>Eukaryota</taxon>
        <taxon>Fungi</taxon>
        <taxon>Dikarya</taxon>
        <taxon>Basidiomycota</taxon>
        <taxon>Agaricomycotina</taxon>
        <taxon>Agaricomycetes</taxon>
        <taxon>Polyporales</taxon>
        <taxon>Fomitopsis</taxon>
    </lineage>
</organism>
<gene>
    <name evidence="4" type="ORF">DAEQUDRAFT_69312</name>
</gene>
<keyword evidence="2" id="KW-0472">Membrane</keyword>
<feature type="compositionally biased region" description="Polar residues" evidence="1">
    <location>
        <begin position="378"/>
        <end position="390"/>
    </location>
</feature>
<feature type="region of interest" description="Disordered" evidence="1">
    <location>
        <begin position="490"/>
        <end position="562"/>
    </location>
</feature>
<feature type="signal peptide" evidence="3">
    <location>
        <begin position="1"/>
        <end position="29"/>
    </location>
</feature>
<protein>
    <submittedName>
        <fullName evidence="4">Uncharacterized protein</fullName>
    </submittedName>
</protein>
<sequence>MPFLRSPFSPSAALVGLLVLAQGPRPALSIFDFVTFASAPNQCGAFSIQYSGGTAPTSWPPELTVVPFNSTPFSLPLFDAVFNDTSEDGHAVAFLPLPQGTQFLASLDDGDGNSAGPVSQVITVGASNSTRCLHFENNQTTNPFQLTTADVAQCESFTVNFDPERLDAAPAIRAFIPGKLAFTVNQTASDDAEGTASYLMDATHGTEIALLLANGNLKASSGLFTVGGSADSDATCLTTASASMASNATSTTTATATSATASMSASVYSTDSRSSLSPGAIIAIAASSGAIIVIVVLAMGIWLYRSRKKLRTATLEGGSPSPADAAGEKTPSLPPAVTTPAHASWEFQMQTPWRSKSPSSSGGITNTRNPLYTDPNLRLSSPTPLNAMTGSSKAVSPMYLLGASLPNTALPPSGASFGLRFSEANAARRTPPTASSASIRSHAVSPESSRGHSCSQTQSSRSAPASSPVSPISSLDIEHVLEMTERFTAGVGDGRDTSPLLQPRQSACPSARDSLQTSAYYAAQFPDPDNGSAARKARSRKDSATDSSKVSSVRGRMTPPSLRLPLRVPSMSSLYSLHEDDAHPSRLLTSPTVHVNADGEVIRQPPHAHLPHSPMPSPFPSPL</sequence>
<feature type="region of interest" description="Disordered" evidence="1">
    <location>
        <begin position="350"/>
        <end position="390"/>
    </location>
</feature>
<keyword evidence="3" id="KW-0732">Signal</keyword>
<accession>A0A165L6E1</accession>
<feature type="compositionally biased region" description="Polar residues" evidence="1">
    <location>
        <begin position="499"/>
        <end position="519"/>
    </location>
</feature>
<dbReference type="EMBL" id="KV429146">
    <property type="protein sequence ID" value="KZT64000.1"/>
    <property type="molecule type" value="Genomic_DNA"/>
</dbReference>
<dbReference type="Proteomes" id="UP000076727">
    <property type="component" value="Unassembled WGS sequence"/>
</dbReference>
<dbReference type="AlphaFoldDB" id="A0A165L6E1"/>
<keyword evidence="2" id="KW-1133">Transmembrane helix</keyword>
<evidence type="ECO:0000256" key="2">
    <source>
        <dbReference type="SAM" id="Phobius"/>
    </source>
</evidence>
<keyword evidence="5" id="KW-1185">Reference proteome</keyword>
<feature type="compositionally biased region" description="Polar residues" evidence="1">
    <location>
        <begin position="350"/>
        <end position="370"/>
    </location>
</feature>
<evidence type="ECO:0000313" key="4">
    <source>
        <dbReference type="EMBL" id="KZT64000.1"/>
    </source>
</evidence>
<dbReference type="OrthoDB" id="3266941at2759"/>
<keyword evidence="2" id="KW-0812">Transmembrane</keyword>